<gene>
    <name evidence="9" type="ORF">A8L58_09055</name>
    <name evidence="8" type="ORF">AXH35_07600</name>
</gene>
<dbReference type="Pfam" id="PF00293">
    <property type="entry name" value="NUDIX"/>
    <property type="match status" value="1"/>
</dbReference>
<dbReference type="EMBL" id="CP015970">
    <property type="protein sequence ID" value="AOZ46820.1"/>
    <property type="molecule type" value="Genomic_DNA"/>
</dbReference>
<reference evidence="9 11" key="1">
    <citation type="journal article" date="2016" name="Plant Dis.">
        <title>Improved production of propionic acid using genome shuffling.</title>
        <authorList>
            <person name="Luna-Flores C.H."/>
            <person name="Palfreyman R.W."/>
            <person name="Kromer J.O."/>
            <person name="Nielsen L.K."/>
            <person name="Marcellin E."/>
        </authorList>
    </citation>
    <scope>NUCLEOTIDE SEQUENCE [LARGE SCALE GENOMIC DNA]</scope>
    <source>
        <strain evidence="9 11">F3E8</strain>
    </source>
</reference>
<dbReference type="InterPro" id="IPR015797">
    <property type="entry name" value="NUDIX_hydrolase-like_dom_sf"/>
</dbReference>
<dbReference type="EMBL" id="CP014352">
    <property type="protein sequence ID" value="AMS05343.1"/>
    <property type="molecule type" value="Genomic_DNA"/>
</dbReference>
<dbReference type="AlphaFoldDB" id="A0AAC8YEY6"/>
<evidence type="ECO:0000256" key="6">
    <source>
        <dbReference type="ARBA" id="ARBA00023211"/>
    </source>
</evidence>
<dbReference type="Proteomes" id="UP000075221">
    <property type="component" value="Chromosome"/>
</dbReference>
<dbReference type="CDD" id="cd03426">
    <property type="entry name" value="NUDIX_CoAse_Nudt7"/>
    <property type="match status" value="1"/>
</dbReference>
<evidence type="ECO:0000259" key="7">
    <source>
        <dbReference type="PROSITE" id="PS51462"/>
    </source>
</evidence>
<feature type="domain" description="Nudix hydrolase" evidence="7">
    <location>
        <begin position="40"/>
        <end position="179"/>
    </location>
</feature>
<comment type="cofactor">
    <cofactor evidence="1">
        <name>Mn(2+)</name>
        <dbReference type="ChEBI" id="CHEBI:29035"/>
    </cofactor>
</comment>
<dbReference type="Gene3D" id="3.90.79.10">
    <property type="entry name" value="Nucleoside Triphosphate Pyrophosphohydrolase"/>
    <property type="match status" value="1"/>
</dbReference>
<keyword evidence="4" id="KW-0378">Hydrolase</keyword>
<protein>
    <submittedName>
        <fullName evidence="8">Coenzyme A pyrophosphatase</fullName>
    </submittedName>
</protein>
<keyword evidence="3" id="KW-0479">Metal-binding</keyword>
<evidence type="ECO:0000256" key="2">
    <source>
        <dbReference type="ARBA" id="ARBA00001946"/>
    </source>
</evidence>
<evidence type="ECO:0000313" key="9">
    <source>
        <dbReference type="EMBL" id="AOZ46820.1"/>
    </source>
</evidence>
<evidence type="ECO:0000256" key="3">
    <source>
        <dbReference type="ARBA" id="ARBA00022723"/>
    </source>
</evidence>
<dbReference type="SUPFAM" id="SSF55811">
    <property type="entry name" value="Nudix"/>
    <property type="match status" value="1"/>
</dbReference>
<accession>A0AAC8YEY6</accession>
<dbReference type="InterPro" id="IPR045121">
    <property type="entry name" value="CoAse"/>
</dbReference>
<evidence type="ECO:0000313" key="11">
    <source>
        <dbReference type="Proteomes" id="UP000178666"/>
    </source>
</evidence>
<dbReference type="GO" id="GO:0010945">
    <property type="term" value="F:coenzyme A diphosphatase activity"/>
    <property type="evidence" value="ECO:0007669"/>
    <property type="project" value="InterPro"/>
</dbReference>
<evidence type="ECO:0000313" key="8">
    <source>
        <dbReference type="EMBL" id="AMS05343.1"/>
    </source>
</evidence>
<sequence>MSAEQVGEAGPDVGSLRTLVSSIRSAGHDAGPLKGRRAGGGRPSAVLALISEGTLPDIVLTRRNATLRYHAGQVSLPGGRAETGDATLIETALREAHEEVGVDLGEVEVVGTMPTSHIAVSSADVTTVVASWDGTGPLGVVDPAEVASVRRVAMADLADPANRARARHPSGFTGPAFLIPDLFIWGFTAQLLDRLLAWGGWSQPWNRNRTVEIPQDYLGGLHG</sequence>
<dbReference type="GO" id="GO:0046872">
    <property type="term" value="F:metal ion binding"/>
    <property type="evidence" value="ECO:0007669"/>
    <property type="project" value="UniProtKB-KW"/>
</dbReference>
<name>A0AAC8YEY6_9ACTN</name>
<dbReference type="PANTHER" id="PTHR12992">
    <property type="entry name" value="NUDIX HYDROLASE"/>
    <property type="match status" value="1"/>
</dbReference>
<evidence type="ECO:0000256" key="4">
    <source>
        <dbReference type="ARBA" id="ARBA00022801"/>
    </source>
</evidence>
<organism evidence="8 10">
    <name type="scientific">Acidipropionibacterium acidipropionici</name>
    <dbReference type="NCBI Taxonomy" id="1748"/>
    <lineage>
        <taxon>Bacteria</taxon>
        <taxon>Bacillati</taxon>
        <taxon>Actinomycetota</taxon>
        <taxon>Actinomycetes</taxon>
        <taxon>Propionibacteriales</taxon>
        <taxon>Propionibacteriaceae</taxon>
        <taxon>Acidipropionibacterium</taxon>
    </lineage>
</organism>
<evidence type="ECO:0000313" key="10">
    <source>
        <dbReference type="Proteomes" id="UP000075221"/>
    </source>
</evidence>
<comment type="cofactor">
    <cofactor evidence="2">
        <name>Mg(2+)</name>
        <dbReference type="ChEBI" id="CHEBI:18420"/>
    </cofactor>
</comment>
<reference evidence="8 10" key="2">
    <citation type="submission" date="2016-02" db="EMBL/GenBank/DDBJ databases">
        <title>Complete Genome Sequence of Propionibacterium acidipropionici ATCC 55737.</title>
        <authorList>
            <person name="Luna Flores C.H."/>
            <person name="Nielsen L.K."/>
            <person name="Marcellin E."/>
        </authorList>
    </citation>
    <scope>NUCLEOTIDE SEQUENCE [LARGE SCALE GENOMIC DNA]</scope>
    <source>
        <strain evidence="8 10">ATCC 55737</strain>
    </source>
</reference>
<dbReference type="PROSITE" id="PS51462">
    <property type="entry name" value="NUDIX"/>
    <property type="match status" value="1"/>
</dbReference>
<keyword evidence="5" id="KW-0460">Magnesium</keyword>
<dbReference type="PANTHER" id="PTHR12992:SF11">
    <property type="entry name" value="MITOCHONDRIAL COENZYME A DIPHOSPHATASE NUDT8"/>
    <property type="match status" value="1"/>
</dbReference>
<proteinExistence type="predicted"/>
<evidence type="ECO:0000256" key="5">
    <source>
        <dbReference type="ARBA" id="ARBA00022842"/>
    </source>
</evidence>
<keyword evidence="11" id="KW-1185">Reference proteome</keyword>
<dbReference type="Proteomes" id="UP000178666">
    <property type="component" value="Chromosome"/>
</dbReference>
<dbReference type="InterPro" id="IPR000086">
    <property type="entry name" value="NUDIX_hydrolase_dom"/>
</dbReference>
<evidence type="ECO:0000256" key="1">
    <source>
        <dbReference type="ARBA" id="ARBA00001936"/>
    </source>
</evidence>
<keyword evidence="6" id="KW-0464">Manganese</keyword>